<evidence type="ECO:0000256" key="5">
    <source>
        <dbReference type="SAM" id="MobiDB-lite"/>
    </source>
</evidence>
<evidence type="ECO:0000256" key="2">
    <source>
        <dbReference type="ARBA" id="ARBA00005278"/>
    </source>
</evidence>
<feature type="region of interest" description="Disordered" evidence="5">
    <location>
        <begin position="505"/>
        <end position="529"/>
    </location>
</feature>
<keyword evidence="3 4" id="KW-0472">Membrane</keyword>
<evidence type="ECO:0000313" key="7">
    <source>
        <dbReference type="EMBL" id="MFC0477626.1"/>
    </source>
</evidence>
<dbReference type="PANTHER" id="PTHR22550:SF5">
    <property type="entry name" value="LEUCINE ZIPPER PROTEIN 4"/>
    <property type="match status" value="1"/>
</dbReference>
<dbReference type="EMBL" id="JBHLUU010000123">
    <property type="protein sequence ID" value="MFC0477626.1"/>
    <property type="molecule type" value="Genomic_DNA"/>
</dbReference>
<keyword evidence="6" id="KW-1133">Transmembrane helix</keyword>
<dbReference type="InterPro" id="IPR004995">
    <property type="entry name" value="Spore_Ger"/>
</dbReference>
<proteinExistence type="inferred from homology"/>
<keyword evidence="6" id="KW-0812">Transmembrane</keyword>
<dbReference type="RefSeq" id="WP_377058948.1">
    <property type="nucleotide sequence ID" value="NZ_JBHLUU010000123.1"/>
</dbReference>
<name>A0ABV6KWC0_9BACI</name>
<feature type="transmembrane region" description="Helical" evidence="6">
    <location>
        <begin position="439"/>
        <end position="464"/>
    </location>
</feature>
<gene>
    <name evidence="7" type="ORF">ACFFHF_20760</name>
</gene>
<sequence length="529" mass="59658">MSLFSSLFSRKKNKNNGKPTEEELFEQQDVPKQYYNQVEKNKKLLEELFKGTFDFKCELIKIGGQKAYITYLSTMTDKNELSNRVIQSATNHPNDSSFSNMIEMRELYFPSIDYKVAENFHRVVWGILNGEAIIMVDGYSEALSLGIGLPEQRAISEPSTQTIIRGPKDGFVEGLPVNLLLVRKRLKNPRLKFEIFQMGRDSKTNVALGYINDIANEDLLREVRKRLNQIDVGALLDSGNVEEFIVDKTLTPFPLVYNTERPDSICGHLLEGKMAIFVDGSPFVLTVPTLFIDFFQATEDYYQPFIMPSFIRIVRYSSFMIALLFPSLYVAISTFHHELMPTQLLISVQAQREGVPFPAVIEIMIMELSFEVLREAGVRMPRVVGQTVSIVGALVIGQAAAEAGLVSNVLIIVVAFTAIASFVSPIYSFSIATRLLRFVVIFIAAFIGLYGVLLFLIVMVIHLVSLRSFGIPYLAPVAPFQPRNQDDVFVRVPIWLNKNRPSYLYPKSPVRSEENNQPSPPDQPLGGQK</sequence>
<dbReference type="InterPro" id="IPR050768">
    <property type="entry name" value="UPF0353/GerABKA_families"/>
</dbReference>
<evidence type="ECO:0000256" key="3">
    <source>
        <dbReference type="ARBA" id="ARBA00023136"/>
    </source>
</evidence>
<evidence type="ECO:0000256" key="1">
    <source>
        <dbReference type="ARBA" id="ARBA00004141"/>
    </source>
</evidence>
<dbReference type="Proteomes" id="UP001589738">
    <property type="component" value="Unassembled WGS sequence"/>
</dbReference>
<evidence type="ECO:0000256" key="6">
    <source>
        <dbReference type="SAM" id="Phobius"/>
    </source>
</evidence>
<dbReference type="PANTHER" id="PTHR22550">
    <property type="entry name" value="SPORE GERMINATION PROTEIN"/>
    <property type="match status" value="1"/>
</dbReference>
<dbReference type="Pfam" id="PF03323">
    <property type="entry name" value="GerA"/>
    <property type="match status" value="1"/>
</dbReference>
<dbReference type="PIRSF" id="PIRSF005690">
    <property type="entry name" value="GerBA"/>
    <property type="match status" value="1"/>
</dbReference>
<comment type="similarity">
    <text evidence="2 4">Belongs to the GerABKA family.</text>
</comment>
<protein>
    <submittedName>
        <fullName evidence="7">Spore germination protein</fullName>
    </submittedName>
</protein>
<feature type="transmembrane region" description="Helical" evidence="6">
    <location>
        <begin position="405"/>
        <end position="427"/>
    </location>
</feature>
<accession>A0ABV6KWC0</accession>
<keyword evidence="8" id="KW-1185">Reference proteome</keyword>
<reference evidence="7 8" key="1">
    <citation type="submission" date="2024-09" db="EMBL/GenBank/DDBJ databases">
        <authorList>
            <person name="Sun Q."/>
            <person name="Mori K."/>
        </authorList>
    </citation>
    <scope>NUCLEOTIDE SEQUENCE [LARGE SCALE GENOMIC DNA]</scope>
    <source>
        <strain evidence="7 8">CGMCC 1.9126</strain>
    </source>
</reference>
<feature type="transmembrane region" description="Helical" evidence="6">
    <location>
        <begin position="313"/>
        <end position="335"/>
    </location>
</feature>
<organism evidence="7 8">
    <name type="scientific">Robertmurraya beringensis</name>
    <dbReference type="NCBI Taxonomy" id="641660"/>
    <lineage>
        <taxon>Bacteria</taxon>
        <taxon>Bacillati</taxon>
        <taxon>Bacillota</taxon>
        <taxon>Bacilli</taxon>
        <taxon>Bacillales</taxon>
        <taxon>Bacillaceae</taxon>
        <taxon>Robertmurraya</taxon>
    </lineage>
</organism>
<evidence type="ECO:0000256" key="4">
    <source>
        <dbReference type="PIRNR" id="PIRNR005690"/>
    </source>
</evidence>
<comment type="subcellular location">
    <subcellularLocation>
        <location evidence="4">Cell membrane</location>
    </subcellularLocation>
    <subcellularLocation>
        <location evidence="1">Membrane</location>
        <topology evidence="1">Multi-pass membrane protein</topology>
    </subcellularLocation>
</comment>
<feature type="transmembrane region" description="Helical" evidence="6">
    <location>
        <begin position="380"/>
        <end position="399"/>
    </location>
</feature>
<comment type="caution">
    <text evidence="7">The sequence shown here is derived from an EMBL/GenBank/DDBJ whole genome shotgun (WGS) entry which is preliminary data.</text>
</comment>
<evidence type="ECO:0000313" key="8">
    <source>
        <dbReference type="Proteomes" id="UP001589738"/>
    </source>
</evidence>